<evidence type="ECO:0000256" key="4">
    <source>
        <dbReference type="ARBA" id="ARBA00022729"/>
    </source>
</evidence>
<dbReference type="Pfam" id="PF10435">
    <property type="entry name" value="BetaGal_dom2"/>
    <property type="match status" value="1"/>
</dbReference>
<dbReference type="OrthoDB" id="1657402at2759"/>
<dbReference type="InterPro" id="IPR025300">
    <property type="entry name" value="BetaGal_jelly_roll_dom"/>
</dbReference>
<dbReference type="SMART" id="SM01029">
    <property type="entry name" value="BetaGal_dom2"/>
    <property type="match status" value="1"/>
</dbReference>
<evidence type="ECO:0000256" key="9">
    <source>
        <dbReference type="SAM" id="SignalP"/>
    </source>
</evidence>
<feature type="signal peptide" evidence="9">
    <location>
        <begin position="1"/>
        <end position="27"/>
    </location>
</feature>
<dbReference type="PRINTS" id="PR00742">
    <property type="entry name" value="GLHYDRLASE35"/>
</dbReference>
<dbReference type="InterPro" id="IPR036833">
    <property type="entry name" value="BetaGal_dom3_sf"/>
</dbReference>
<dbReference type="InterPro" id="IPR025972">
    <property type="entry name" value="BetaGal_dom3"/>
</dbReference>
<dbReference type="SUPFAM" id="SSF51011">
    <property type="entry name" value="Glycosyl hydrolase domain"/>
    <property type="match status" value="1"/>
</dbReference>
<dbReference type="InterPro" id="IPR037110">
    <property type="entry name" value="Betagal_dom2_sf"/>
</dbReference>
<keyword evidence="6" id="KW-0325">Glycoprotein</keyword>
<evidence type="ECO:0000256" key="3">
    <source>
        <dbReference type="ARBA" id="ARBA00012756"/>
    </source>
</evidence>
<comment type="similarity">
    <text evidence="2 8">Belongs to the glycosyl hydrolase 35 family.</text>
</comment>
<feature type="chain" id="PRO_5040154684" description="beta-galactosidase" evidence="9">
    <location>
        <begin position="28"/>
        <end position="1072"/>
    </location>
</feature>
<dbReference type="Pfam" id="PF13364">
    <property type="entry name" value="BetaGal_ABD2"/>
    <property type="match status" value="2"/>
</dbReference>
<dbReference type="InterPro" id="IPR017853">
    <property type="entry name" value="GH"/>
</dbReference>
<keyword evidence="12" id="KW-1185">Reference proteome</keyword>
<dbReference type="EC" id="3.2.1.23" evidence="3"/>
<evidence type="ECO:0000313" key="12">
    <source>
        <dbReference type="Proteomes" id="UP000807306"/>
    </source>
</evidence>
<proteinExistence type="inferred from homology"/>
<dbReference type="Gene3D" id="2.102.20.10">
    <property type="entry name" value="Beta-galactosidase, domain 2"/>
    <property type="match status" value="1"/>
</dbReference>
<dbReference type="SUPFAM" id="SSF51445">
    <property type="entry name" value="(Trans)glycosidases"/>
    <property type="match status" value="1"/>
</dbReference>
<dbReference type="Gene3D" id="2.60.390.10">
    <property type="entry name" value="Beta-galactosidase, domain 3"/>
    <property type="match status" value="1"/>
</dbReference>
<evidence type="ECO:0000256" key="7">
    <source>
        <dbReference type="ARBA" id="ARBA00023295"/>
    </source>
</evidence>
<protein>
    <recommendedName>
        <fullName evidence="3">beta-galactosidase</fullName>
        <ecNumber evidence="3">3.2.1.23</ecNumber>
    </recommendedName>
</protein>
<comment type="caution">
    <text evidence="11">The sequence shown here is derived from an EMBL/GenBank/DDBJ whole genome shotgun (WGS) entry which is preliminary data.</text>
</comment>
<name>A0A9P6E467_9AGAR</name>
<evidence type="ECO:0000256" key="1">
    <source>
        <dbReference type="ARBA" id="ARBA00001412"/>
    </source>
</evidence>
<dbReference type="GO" id="GO:0005975">
    <property type="term" value="P:carbohydrate metabolic process"/>
    <property type="evidence" value="ECO:0007669"/>
    <property type="project" value="InterPro"/>
</dbReference>
<organism evidence="11 12">
    <name type="scientific">Crepidotus variabilis</name>
    <dbReference type="NCBI Taxonomy" id="179855"/>
    <lineage>
        <taxon>Eukaryota</taxon>
        <taxon>Fungi</taxon>
        <taxon>Dikarya</taxon>
        <taxon>Basidiomycota</taxon>
        <taxon>Agaricomycotina</taxon>
        <taxon>Agaricomycetes</taxon>
        <taxon>Agaricomycetidae</taxon>
        <taxon>Agaricales</taxon>
        <taxon>Agaricineae</taxon>
        <taxon>Crepidotaceae</taxon>
        <taxon>Crepidotus</taxon>
    </lineage>
</organism>
<dbReference type="Gene3D" id="2.60.120.260">
    <property type="entry name" value="Galactose-binding domain-like"/>
    <property type="match status" value="2"/>
</dbReference>
<dbReference type="SUPFAM" id="SSF117100">
    <property type="entry name" value="Beta-galactosidase LacA, domain 3"/>
    <property type="match status" value="1"/>
</dbReference>
<dbReference type="Proteomes" id="UP000807306">
    <property type="component" value="Unassembled WGS sequence"/>
</dbReference>
<evidence type="ECO:0000256" key="8">
    <source>
        <dbReference type="RuleBase" id="RU003679"/>
    </source>
</evidence>
<dbReference type="InterPro" id="IPR031330">
    <property type="entry name" value="Gly_Hdrlase_35_cat"/>
</dbReference>
<evidence type="ECO:0000256" key="5">
    <source>
        <dbReference type="ARBA" id="ARBA00022801"/>
    </source>
</evidence>
<evidence type="ECO:0000313" key="11">
    <source>
        <dbReference type="EMBL" id="KAF9522175.1"/>
    </source>
</evidence>
<evidence type="ECO:0000259" key="10">
    <source>
        <dbReference type="SMART" id="SM01029"/>
    </source>
</evidence>
<dbReference type="Pfam" id="PF13363">
    <property type="entry name" value="BetaGal_dom3"/>
    <property type="match status" value="1"/>
</dbReference>
<feature type="domain" description="Beta-galactosidase" evidence="10">
    <location>
        <begin position="408"/>
        <end position="598"/>
    </location>
</feature>
<dbReference type="InterPro" id="IPR018954">
    <property type="entry name" value="Betagal_dom2"/>
</dbReference>
<keyword evidence="7" id="KW-0326">Glycosidase</keyword>
<dbReference type="AlphaFoldDB" id="A0A9P6E467"/>
<dbReference type="PANTHER" id="PTHR23421">
    <property type="entry name" value="BETA-GALACTOSIDASE RELATED"/>
    <property type="match status" value="1"/>
</dbReference>
<evidence type="ECO:0000256" key="6">
    <source>
        <dbReference type="ARBA" id="ARBA00023180"/>
    </source>
</evidence>
<dbReference type="Gene3D" id="3.20.20.80">
    <property type="entry name" value="Glycosidases"/>
    <property type="match status" value="1"/>
</dbReference>
<accession>A0A9P6E467</accession>
<dbReference type="GO" id="GO:0004565">
    <property type="term" value="F:beta-galactosidase activity"/>
    <property type="evidence" value="ECO:0007669"/>
    <property type="project" value="UniProtKB-EC"/>
</dbReference>
<sequence>MHVNVWASSRWAFWLFTFGLTFSVVSTSSLKVSLADGDDSDYSRREAGARDTWTDQVQFDQYSLLLKGHRVFLHSGEFMTYRLPIPSLWPDILEKFKAAGLNGLSLYTHMGAINPSKGVVDFDGYRALQPLFEAAKEIGIWIVLRPGPYINAETSAGGLSHWITAEVAGKLRSNDSDYREAWTPYIKGIIDQARPYQITEGGPIIAMQVDNEYGQSAGGPYFEDLKAVYRNKSSGIVLPLTYNDPGMGRSFINGTGAVDLYGFDAYPNRYDCSHPDVWRPVPENYHDYHQDVNPSQPLYIPEYQGGSLQAWGPGTPDYSGCYALTGATFESVFHRQLWADNVKLLNYYPLYGGTSWGNIPFHGVYTSYDWGAAISEPRTIGTKYTELKLQGLFLRSSPEFYKTNVVANSTQQTFEGSITSINNTSPAFVTLLRNPDTGAGFWIARQKDSTSTALAQFKLTVTSSSLISNAQEIRLPQIIHAISLAGRESKVIVTDYLFGVSSRALYSTASVLFAGSIDGKDVLFLFGDAEQEHEAAFRFSSASVVTKVVTPLIKIHDDVFVPGISVVTFSKGINGVHTVHSSDSQLIVYADSNTAGTFWAPSLSAFGLNDRNPHKNFWSIGTNQSVLVGGPYLVRSAQIHNGLHDSALNLRGDLNVTERGQGATFTNKLTIIAPRNITSITWNGKEALLDSLSSETGYRTATIQTDNNSPKTDLNAWASRVPDLSGATWRFADSLPEVKEDWNDSGWVEANHTTTNVPFPMNYGDGRILYGCDYGYCEGVVIWRGHFNETGQQKNMNLSINGGQGFAASVWLNDVFLNTSFGNSSNGANNVNETDQTFLLPEYALKKGEDNVVTVVQDNMGLNENWYTDNQMKSPRGIRGFQLKDGNFTTWKVQGKVGTYNKFPDKHRGVMNEGGLFGERKGWHLPQFDTSGWQTRNLSVGLPGSQAGVGFFVTTFDINVAFGYDVPMFFNFEDLDFQHQPVQEWKPYRALLFVNGWMMGKVVANLGPQAKFPVHEGILNYGGTNTVAVALWAMTPNVTIAPRLRLKIDGIYESGIGKISAINPGWSANGRE</sequence>
<keyword evidence="4 9" id="KW-0732">Signal</keyword>
<dbReference type="Pfam" id="PF01301">
    <property type="entry name" value="Glyco_hydro_35"/>
    <property type="match status" value="1"/>
</dbReference>
<reference evidence="11" key="1">
    <citation type="submission" date="2020-11" db="EMBL/GenBank/DDBJ databases">
        <authorList>
            <consortium name="DOE Joint Genome Institute"/>
            <person name="Ahrendt S."/>
            <person name="Riley R."/>
            <person name="Andreopoulos W."/>
            <person name="Labutti K."/>
            <person name="Pangilinan J."/>
            <person name="Ruiz-Duenas F.J."/>
            <person name="Barrasa J.M."/>
            <person name="Sanchez-Garcia M."/>
            <person name="Camarero S."/>
            <person name="Miyauchi S."/>
            <person name="Serrano A."/>
            <person name="Linde D."/>
            <person name="Babiker R."/>
            <person name="Drula E."/>
            <person name="Ayuso-Fernandez I."/>
            <person name="Pacheco R."/>
            <person name="Padilla G."/>
            <person name="Ferreira P."/>
            <person name="Barriuso J."/>
            <person name="Kellner H."/>
            <person name="Castanera R."/>
            <person name="Alfaro M."/>
            <person name="Ramirez L."/>
            <person name="Pisabarro A.G."/>
            <person name="Kuo A."/>
            <person name="Tritt A."/>
            <person name="Lipzen A."/>
            <person name="He G."/>
            <person name="Yan M."/>
            <person name="Ng V."/>
            <person name="Cullen D."/>
            <person name="Martin F."/>
            <person name="Rosso M.-N."/>
            <person name="Henrissat B."/>
            <person name="Hibbett D."/>
            <person name="Martinez A.T."/>
            <person name="Grigoriev I.V."/>
        </authorList>
    </citation>
    <scope>NUCLEOTIDE SEQUENCE</scope>
    <source>
        <strain evidence="11">CBS 506.95</strain>
    </source>
</reference>
<evidence type="ECO:0000256" key="2">
    <source>
        <dbReference type="ARBA" id="ARBA00009809"/>
    </source>
</evidence>
<dbReference type="InterPro" id="IPR001944">
    <property type="entry name" value="Glycoside_Hdrlase_35"/>
</dbReference>
<dbReference type="SUPFAM" id="SSF49785">
    <property type="entry name" value="Galactose-binding domain-like"/>
    <property type="match status" value="2"/>
</dbReference>
<comment type="catalytic activity">
    <reaction evidence="1">
        <text>Hydrolysis of terminal non-reducing beta-D-galactose residues in beta-D-galactosides.</text>
        <dbReference type="EC" id="3.2.1.23"/>
    </reaction>
</comment>
<dbReference type="InterPro" id="IPR008979">
    <property type="entry name" value="Galactose-bd-like_sf"/>
</dbReference>
<dbReference type="EMBL" id="MU157957">
    <property type="protein sequence ID" value="KAF9522175.1"/>
    <property type="molecule type" value="Genomic_DNA"/>
</dbReference>
<gene>
    <name evidence="11" type="ORF">CPB83DRAFT_864878</name>
</gene>
<keyword evidence="5 11" id="KW-0378">Hydrolase</keyword>